<dbReference type="AlphaFoldDB" id="A0A1Q9C1J2"/>
<keyword evidence="2" id="KW-1185">Reference proteome</keyword>
<gene>
    <name evidence="1" type="primary">stk4</name>
    <name evidence="1" type="ORF">AK812_SmicGene43226</name>
</gene>
<evidence type="ECO:0000313" key="2">
    <source>
        <dbReference type="Proteomes" id="UP000186817"/>
    </source>
</evidence>
<evidence type="ECO:0000313" key="1">
    <source>
        <dbReference type="EMBL" id="OLP76793.1"/>
    </source>
</evidence>
<reference evidence="1 2" key="1">
    <citation type="submission" date="2016-02" db="EMBL/GenBank/DDBJ databases">
        <title>Genome analysis of coral dinoflagellate symbionts highlights evolutionary adaptations to a symbiotic lifestyle.</title>
        <authorList>
            <person name="Aranda M."/>
            <person name="Li Y."/>
            <person name="Liew Y.J."/>
            <person name="Baumgarten S."/>
            <person name="Simakov O."/>
            <person name="Wilson M."/>
            <person name="Piel J."/>
            <person name="Ashoor H."/>
            <person name="Bougouffa S."/>
            <person name="Bajic V.B."/>
            <person name="Ryu T."/>
            <person name="Ravasi T."/>
            <person name="Bayer T."/>
            <person name="Micklem G."/>
            <person name="Kim H."/>
            <person name="Bhak J."/>
            <person name="Lajeunesse T.C."/>
            <person name="Voolstra C.R."/>
        </authorList>
    </citation>
    <scope>NUCLEOTIDE SEQUENCE [LARGE SCALE GENOMIC DNA]</scope>
    <source>
        <strain evidence="1 2">CCMP2467</strain>
    </source>
</reference>
<keyword evidence="1" id="KW-0418">Kinase</keyword>
<accession>A0A1Q9C1J2</accession>
<protein>
    <submittedName>
        <fullName evidence="1">Serine/threonine-protein kinase 4</fullName>
    </submittedName>
</protein>
<proteinExistence type="predicted"/>
<comment type="caution">
    <text evidence="1">The sequence shown here is derived from an EMBL/GenBank/DDBJ whole genome shotgun (WGS) entry which is preliminary data.</text>
</comment>
<organism evidence="1 2">
    <name type="scientific">Symbiodinium microadriaticum</name>
    <name type="common">Dinoflagellate</name>
    <name type="synonym">Zooxanthella microadriatica</name>
    <dbReference type="NCBI Taxonomy" id="2951"/>
    <lineage>
        <taxon>Eukaryota</taxon>
        <taxon>Sar</taxon>
        <taxon>Alveolata</taxon>
        <taxon>Dinophyceae</taxon>
        <taxon>Suessiales</taxon>
        <taxon>Symbiodiniaceae</taxon>
        <taxon>Symbiodinium</taxon>
    </lineage>
</organism>
<dbReference type="Gene3D" id="1.10.510.10">
    <property type="entry name" value="Transferase(Phosphotransferase) domain 1"/>
    <property type="match status" value="1"/>
</dbReference>
<dbReference type="OrthoDB" id="10252354at2759"/>
<dbReference type="GO" id="GO:0016301">
    <property type="term" value="F:kinase activity"/>
    <property type="evidence" value="ECO:0007669"/>
    <property type="project" value="UniProtKB-KW"/>
</dbReference>
<dbReference type="EMBL" id="LSRX01001918">
    <property type="protein sequence ID" value="OLP76793.1"/>
    <property type="molecule type" value="Genomic_DNA"/>
</dbReference>
<name>A0A1Q9C1J2_SYMMI</name>
<dbReference type="SUPFAM" id="SSF56112">
    <property type="entry name" value="Protein kinase-like (PK-like)"/>
    <property type="match status" value="1"/>
</dbReference>
<sequence length="112" mass="11921">MFCGRPRTKVPPEVPADAVNFMQLCLMKDPNFRPSAAELGQHPWLKGAGGIIQQVDDDALKSTLVGRGPCTVAGSRRFGPKVSQSPPYIRELKGDQAEGVEADAGGITIQSS</sequence>
<dbReference type="Proteomes" id="UP000186817">
    <property type="component" value="Unassembled WGS sequence"/>
</dbReference>
<keyword evidence="1" id="KW-0808">Transferase</keyword>
<dbReference type="InterPro" id="IPR011009">
    <property type="entry name" value="Kinase-like_dom_sf"/>
</dbReference>